<evidence type="ECO:0000256" key="1">
    <source>
        <dbReference type="ARBA" id="ARBA00004123"/>
    </source>
</evidence>
<comment type="caution">
    <text evidence="8">The sequence shown here is derived from an EMBL/GenBank/DDBJ whole genome shotgun (WGS) entry which is preliminary data.</text>
</comment>
<dbReference type="CDD" id="cd11393">
    <property type="entry name" value="bHLH_AtbHLH_like"/>
    <property type="match status" value="1"/>
</dbReference>
<proteinExistence type="predicted"/>
<reference evidence="9" key="1">
    <citation type="journal article" date="2020" name="Nat. Commun.">
        <title>Genome sequence of the cluster root forming white lupin.</title>
        <authorList>
            <person name="Hufnagel B."/>
            <person name="Marques A."/>
            <person name="Soriano A."/>
            <person name="Marques L."/>
            <person name="Divol F."/>
            <person name="Doumas P."/>
            <person name="Sallet E."/>
            <person name="Mancinotti D."/>
            <person name="Carrere S."/>
            <person name="Marande W."/>
            <person name="Arribat S."/>
            <person name="Keller J."/>
            <person name="Huneau C."/>
            <person name="Blein T."/>
            <person name="Aime D."/>
            <person name="Laguerre M."/>
            <person name="Taylor J."/>
            <person name="Schubert V."/>
            <person name="Nelson M."/>
            <person name="Geu-Flores F."/>
            <person name="Crespi M."/>
            <person name="Gallardo-Guerrero K."/>
            <person name="Delaux P.-M."/>
            <person name="Salse J."/>
            <person name="Berges H."/>
            <person name="Guyot R."/>
            <person name="Gouzy J."/>
            <person name="Peret B."/>
        </authorList>
    </citation>
    <scope>NUCLEOTIDE SEQUENCE [LARGE SCALE GENOMIC DNA]</scope>
    <source>
        <strain evidence="9">cv. Amiga</strain>
    </source>
</reference>
<dbReference type="GO" id="GO:0046983">
    <property type="term" value="F:protein dimerization activity"/>
    <property type="evidence" value="ECO:0007669"/>
    <property type="project" value="InterPro"/>
</dbReference>
<dbReference type="InterPro" id="IPR011598">
    <property type="entry name" value="bHLH_dom"/>
</dbReference>
<organism evidence="8 9">
    <name type="scientific">Lupinus albus</name>
    <name type="common">White lupine</name>
    <name type="synonym">Lupinus termis</name>
    <dbReference type="NCBI Taxonomy" id="3870"/>
    <lineage>
        <taxon>Eukaryota</taxon>
        <taxon>Viridiplantae</taxon>
        <taxon>Streptophyta</taxon>
        <taxon>Embryophyta</taxon>
        <taxon>Tracheophyta</taxon>
        <taxon>Spermatophyta</taxon>
        <taxon>Magnoliopsida</taxon>
        <taxon>eudicotyledons</taxon>
        <taxon>Gunneridae</taxon>
        <taxon>Pentapetalae</taxon>
        <taxon>rosids</taxon>
        <taxon>fabids</taxon>
        <taxon>Fabales</taxon>
        <taxon>Fabaceae</taxon>
        <taxon>Papilionoideae</taxon>
        <taxon>50 kb inversion clade</taxon>
        <taxon>genistoids sensu lato</taxon>
        <taxon>core genistoids</taxon>
        <taxon>Genisteae</taxon>
        <taxon>Lupinus</taxon>
    </lineage>
</organism>
<dbReference type="Pfam" id="PF00010">
    <property type="entry name" value="HLH"/>
    <property type="match status" value="1"/>
</dbReference>
<keyword evidence="3" id="KW-0805">Transcription regulation</keyword>
<dbReference type="InterPro" id="IPR045843">
    <property type="entry name" value="IND-like"/>
</dbReference>
<keyword evidence="4" id="KW-0238">DNA-binding</keyword>
<comment type="subunit">
    <text evidence="2">Homodimer.</text>
</comment>
<keyword evidence="9" id="KW-1185">Reference proteome</keyword>
<dbReference type="PROSITE" id="PS50888">
    <property type="entry name" value="BHLH"/>
    <property type="match status" value="1"/>
</dbReference>
<dbReference type="InterPro" id="IPR036638">
    <property type="entry name" value="HLH_DNA-bd_sf"/>
</dbReference>
<evidence type="ECO:0000256" key="3">
    <source>
        <dbReference type="ARBA" id="ARBA00023015"/>
    </source>
</evidence>
<protein>
    <submittedName>
        <fullName evidence="8">Putative transcription factor bHLH family</fullName>
    </submittedName>
</protein>
<keyword evidence="6" id="KW-0539">Nucleus</keyword>
<evidence type="ECO:0000313" key="8">
    <source>
        <dbReference type="EMBL" id="KAE9620747.1"/>
    </source>
</evidence>
<evidence type="ECO:0000256" key="2">
    <source>
        <dbReference type="ARBA" id="ARBA00011738"/>
    </source>
</evidence>
<evidence type="ECO:0000259" key="7">
    <source>
        <dbReference type="PROSITE" id="PS50888"/>
    </source>
</evidence>
<accession>A0A6A4R3W2</accession>
<dbReference type="Proteomes" id="UP000447434">
    <property type="component" value="Chromosome 1"/>
</dbReference>
<dbReference type="FunFam" id="4.10.280.10:FF:000032">
    <property type="entry name" value="Transcription factor bHLH123 family"/>
    <property type="match status" value="1"/>
</dbReference>
<evidence type="ECO:0000256" key="5">
    <source>
        <dbReference type="ARBA" id="ARBA00023163"/>
    </source>
</evidence>
<dbReference type="Gene3D" id="4.10.280.10">
    <property type="entry name" value="Helix-loop-helix DNA-binding domain"/>
    <property type="match status" value="1"/>
</dbReference>
<keyword evidence="5" id="KW-0804">Transcription</keyword>
<evidence type="ECO:0000313" key="9">
    <source>
        <dbReference type="Proteomes" id="UP000447434"/>
    </source>
</evidence>
<dbReference type="GO" id="GO:0005634">
    <property type="term" value="C:nucleus"/>
    <property type="evidence" value="ECO:0007669"/>
    <property type="project" value="UniProtKB-SubCell"/>
</dbReference>
<dbReference type="EMBL" id="WOCE01000001">
    <property type="protein sequence ID" value="KAE9620747.1"/>
    <property type="molecule type" value="Genomic_DNA"/>
</dbReference>
<dbReference type="InterPro" id="IPR045239">
    <property type="entry name" value="bHLH95_bHLH"/>
</dbReference>
<dbReference type="AlphaFoldDB" id="A0A6A4R3W2"/>
<dbReference type="GO" id="GO:0000978">
    <property type="term" value="F:RNA polymerase II cis-regulatory region sequence-specific DNA binding"/>
    <property type="evidence" value="ECO:0007669"/>
    <property type="project" value="TreeGrafter"/>
</dbReference>
<dbReference type="PANTHER" id="PTHR16223:SF46">
    <property type="entry name" value="TRANSCRIPTION FACTOR BHLH123"/>
    <property type="match status" value="1"/>
</dbReference>
<dbReference type="GO" id="GO:0000981">
    <property type="term" value="F:DNA-binding transcription factor activity, RNA polymerase II-specific"/>
    <property type="evidence" value="ECO:0007669"/>
    <property type="project" value="TreeGrafter"/>
</dbReference>
<evidence type="ECO:0000256" key="6">
    <source>
        <dbReference type="ARBA" id="ARBA00023242"/>
    </source>
</evidence>
<dbReference type="PANTHER" id="PTHR16223">
    <property type="entry name" value="TRANSCRIPTION FACTOR BHLH83-RELATED"/>
    <property type="match status" value="1"/>
</dbReference>
<sequence>MIFIMNIVINSVFSYIYDFFFTRKTLENNIYHIALRLKLRTLLPHLQNISEVRDSGAVVKKSESGPPPKRHRIETPLPLPAFKVRKEKMGDRITTLQQLVTPFGKTDTASVLSEATEYIKYLHEQVTVLSTPYMKGGIPTQHQQVL</sequence>
<dbReference type="SUPFAM" id="SSF47459">
    <property type="entry name" value="HLH, helix-loop-helix DNA-binding domain"/>
    <property type="match status" value="1"/>
</dbReference>
<comment type="subcellular location">
    <subcellularLocation>
        <location evidence="1">Nucleus</location>
    </subcellularLocation>
</comment>
<dbReference type="OrthoDB" id="760019at2759"/>
<feature type="domain" description="BHLH" evidence="7">
    <location>
        <begin position="73"/>
        <end position="122"/>
    </location>
</feature>
<name>A0A6A4R3W2_LUPAL</name>
<gene>
    <name evidence="8" type="ORF">Lalb_Chr01g0006321</name>
</gene>
<evidence type="ECO:0000256" key="4">
    <source>
        <dbReference type="ARBA" id="ARBA00023125"/>
    </source>
</evidence>